<feature type="transmembrane region" description="Helical" evidence="9">
    <location>
        <begin position="283"/>
        <end position="304"/>
    </location>
</feature>
<dbReference type="PROSITE" id="PS00211">
    <property type="entry name" value="ABC_TRANSPORTER_1"/>
    <property type="match status" value="1"/>
</dbReference>
<evidence type="ECO:0000256" key="5">
    <source>
        <dbReference type="ARBA" id="ARBA00022741"/>
    </source>
</evidence>
<keyword evidence="3" id="KW-1003">Cell membrane</keyword>
<name>A0A0R1SC36_9LACO</name>
<evidence type="ECO:0000256" key="4">
    <source>
        <dbReference type="ARBA" id="ARBA00022692"/>
    </source>
</evidence>
<dbReference type="SUPFAM" id="SSF90123">
    <property type="entry name" value="ABC transporter transmembrane region"/>
    <property type="match status" value="1"/>
</dbReference>
<dbReference type="InterPro" id="IPR039421">
    <property type="entry name" value="Type_1_exporter"/>
</dbReference>
<keyword evidence="2" id="KW-0813">Transport</keyword>
<feature type="transmembrane region" description="Helical" evidence="9">
    <location>
        <begin position="249"/>
        <end position="271"/>
    </location>
</feature>
<evidence type="ECO:0000256" key="6">
    <source>
        <dbReference type="ARBA" id="ARBA00022840"/>
    </source>
</evidence>
<dbReference type="PANTHER" id="PTHR43394:SF1">
    <property type="entry name" value="ATP-BINDING CASSETTE SUB-FAMILY B MEMBER 10, MITOCHONDRIAL"/>
    <property type="match status" value="1"/>
</dbReference>
<dbReference type="GO" id="GO:0005886">
    <property type="term" value="C:plasma membrane"/>
    <property type="evidence" value="ECO:0007669"/>
    <property type="project" value="UniProtKB-SubCell"/>
</dbReference>
<dbReference type="AlphaFoldDB" id="A0A0R1SC36"/>
<feature type="transmembrane region" description="Helical" evidence="9">
    <location>
        <begin position="168"/>
        <end position="185"/>
    </location>
</feature>
<dbReference type="InterPro" id="IPR003593">
    <property type="entry name" value="AAA+_ATPase"/>
</dbReference>
<dbReference type="FunFam" id="1.20.1560.10:FF:000011">
    <property type="entry name" value="Multidrug ABC transporter ATP-binding protein"/>
    <property type="match status" value="1"/>
</dbReference>
<dbReference type="CDD" id="cd18541">
    <property type="entry name" value="ABC_6TM_TmrB_like"/>
    <property type="match status" value="1"/>
</dbReference>
<dbReference type="PANTHER" id="PTHR43394">
    <property type="entry name" value="ATP-DEPENDENT PERMEASE MDL1, MITOCHONDRIAL"/>
    <property type="match status" value="1"/>
</dbReference>
<dbReference type="FunFam" id="3.40.50.300:FF:000221">
    <property type="entry name" value="Multidrug ABC transporter ATP-binding protein"/>
    <property type="match status" value="1"/>
</dbReference>
<sequence length="589" mass="66166">MFRGGIMSIFIKLGWYFKQEWKIYLVGLCGLLLTALLAIIPPRIIGVLVDAIHNGKLSAKYLLIMLVVLTVVAFGQYGARYMWRTAIWGEAAKLEKVLRNRLFWHYTQMDHEFFQHYRTGDLMAHATNDLSAIQRVAGGGILQFADSMITGGTTLIAMVSLIDWRLTIIAVLPIPLLAVMARYLGSKIHIAFRDSQAAFSRLNNKAEESITGIKVIKGLGQQQEDIKDFDDQVATTININRRVNTLDSLFDPMTTMIISLSYVITIVYGGYLVTSNQITIGSLVSFVSYLAMMIWPMFAVGMLFNTLERGNASYDRVMDLLNQQSHVIDDPHGVDQKPKGEVDYDIEQFSYPDDKRSALKDIHFEVPAGKTIGLVGRVGSGKSTILRLILRQFDNYQGTIKFGGIDIKHYKMDDLIPAIGYVPQDTFLFSDTIRENIRFAQPDSSQEKVEEAAQKSDLFNQIKDLPDGYETEVGEEGISLSGGQRQRLSIARALLINPELLILDDALSAVDAETETQILENLRAERQDKTTIISAHRLSSVMNADEILVINDGKITERGTHDELMQRGGWYKEMFERQELETKVKGGNS</sequence>
<evidence type="ECO:0000256" key="1">
    <source>
        <dbReference type="ARBA" id="ARBA00004651"/>
    </source>
</evidence>
<protein>
    <submittedName>
        <fullName evidence="12">Xenobiotic-transporting ATPase</fullName>
    </submittedName>
</protein>
<dbReference type="SMART" id="SM00382">
    <property type="entry name" value="AAA"/>
    <property type="match status" value="1"/>
</dbReference>
<dbReference type="PROSITE" id="PS50929">
    <property type="entry name" value="ABC_TM1F"/>
    <property type="match status" value="1"/>
</dbReference>
<keyword evidence="6" id="KW-0067">ATP-binding</keyword>
<keyword evidence="8 9" id="KW-0472">Membrane</keyword>
<dbReference type="EMBL" id="AZEY01000079">
    <property type="protein sequence ID" value="KRL64836.1"/>
    <property type="molecule type" value="Genomic_DNA"/>
</dbReference>
<dbReference type="Pfam" id="PF00005">
    <property type="entry name" value="ABC_tran"/>
    <property type="match status" value="1"/>
</dbReference>
<evidence type="ECO:0000256" key="7">
    <source>
        <dbReference type="ARBA" id="ARBA00022989"/>
    </source>
</evidence>
<evidence type="ECO:0000313" key="13">
    <source>
        <dbReference type="Proteomes" id="UP000052013"/>
    </source>
</evidence>
<gene>
    <name evidence="12" type="ORF">FC85_GL000620</name>
</gene>
<comment type="subcellular location">
    <subcellularLocation>
        <location evidence="1">Cell membrane</location>
        <topology evidence="1">Multi-pass membrane protein</topology>
    </subcellularLocation>
</comment>
<dbReference type="InterPro" id="IPR017871">
    <property type="entry name" value="ABC_transporter-like_CS"/>
</dbReference>
<evidence type="ECO:0000259" key="11">
    <source>
        <dbReference type="PROSITE" id="PS50929"/>
    </source>
</evidence>
<evidence type="ECO:0000256" key="8">
    <source>
        <dbReference type="ARBA" id="ARBA00023136"/>
    </source>
</evidence>
<evidence type="ECO:0000256" key="3">
    <source>
        <dbReference type="ARBA" id="ARBA00022475"/>
    </source>
</evidence>
<feature type="domain" description="ABC transporter" evidence="10">
    <location>
        <begin position="344"/>
        <end position="577"/>
    </location>
</feature>
<evidence type="ECO:0000259" key="10">
    <source>
        <dbReference type="PROSITE" id="PS50893"/>
    </source>
</evidence>
<dbReference type="Gene3D" id="3.40.50.300">
    <property type="entry name" value="P-loop containing nucleotide triphosphate hydrolases"/>
    <property type="match status" value="1"/>
</dbReference>
<evidence type="ECO:0000256" key="9">
    <source>
        <dbReference type="SAM" id="Phobius"/>
    </source>
</evidence>
<dbReference type="GO" id="GO:0005524">
    <property type="term" value="F:ATP binding"/>
    <property type="evidence" value="ECO:0007669"/>
    <property type="project" value="UniProtKB-KW"/>
</dbReference>
<dbReference type="InterPro" id="IPR036640">
    <property type="entry name" value="ABC1_TM_sf"/>
</dbReference>
<dbReference type="SUPFAM" id="SSF52540">
    <property type="entry name" value="P-loop containing nucleoside triphosphate hydrolases"/>
    <property type="match status" value="1"/>
</dbReference>
<dbReference type="PATRIC" id="fig|1423739.3.peg.650"/>
<feature type="transmembrane region" description="Helical" evidence="9">
    <location>
        <begin position="21"/>
        <end position="41"/>
    </location>
</feature>
<evidence type="ECO:0000256" key="2">
    <source>
        <dbReference type="ARBA" id="ARBA00022448"/>
    </source>
</evidence>
<dbReference type="InterPro" id="IPR011527">
    <property type="entry name" value="ABC1_TM_dom"/>
</dbReference>
<reference evidence="12 13" key="1">
    <citation type="journal article" date="2015" name="Genome Announc.">
        <title>Expanding the biotechnology potential of lactobacilli through comparative genomics of 213 strains and associated genera.</title>
        <authorList>
            <person name="Sun Z."/>
            <person name="Harris H.M."/>
            <person name="McCann A."/>
            <person name="Guo C."/>
            <person name="Argimon S."/>
            <person name="Zhang W."/>
            <person name="Yang X."/>
            <person name="Jeffery I.B."/>
            <person name="Cooney J.C."/>
            <person name="Kagawa T.F."/>
            <person name="Liu W."/>
            <person name="Song Y."/>
            <person name="Salvetti E."/>
            <person name="Wrobel A."/>
            <person name="Rasinkangas P."/>
            <person name="Parkhill J."/>
            <person name="Rea M.C."/>
            <person name="O'Sullivan O."/>
            <person name="Ritari J."/>
            <person name="Douillard F.P."/>
            <person name="Paul Ross R."/>
            <person name="Yang R."/>
            <person name="Briner A.E."/>
            <person name="Felis G.E."/>
            <person name="de Vos W.M."/>
            <person name="Barrangou R."/>
            <person name="Klaenhammer T.R."/>
            <person name="Caufield P.W."/>
            <person name="Cui Y."/>
            <person name="Zhang H."/>
            <person name="O'Toole P.W."/>
        </authorList>
    </citation>
    <scope>NUCLEOTIDE SEQUENCE [LARGE SCALE GENOMIC DNA]</scope>
    <source>
        <strain evidence="12 13">DSM 14421</strain>
    </source>
</reference>
<dbReference type="GO" id="GO:0016887">
    <property type="term" value="F:ATP hydrolysis activity"/>
    <property type="evidence" value="ECO:0007669"/>
    <property type="project" value="InterPro"/>
</dbReference>
<organism evidence="12 13">
    <name type="scientific">Lentilactobacillus diolivorans DSM 14421</name>
    <dbReference type="NCBI Taxonomy" id="1423739"/>
    <lineage>
        <taxon>Bacteria</taxon>
        <taxon>Bacillati</taxon>
        <taxon>Bacillota</taxon>
        <taxon>Bacilli</taxon>
        <taxon>Lactobacillales</taxon>
        <taxon>Lactobacillaceae</taxon>
        <taxon>Lentilactobacillus</taxon>
    </lineage>
</organism>
<dbReference type="Pfam" id="PF00664">
    <property type="entry name" value="ABC_membrane"/>
    <property type="match status" value="1"/>
</dbReference>
<dbReference type="InterPro" id="IPR003439">
    <property type="entry name" value="ABC_transporter-like_ATP-bd"/>
</dbReference>
<feature type="transmembrane region" description="Helical" evidence="9">
    <location>
        <begin position="61"/>
        <end position="79"/>
    </location>
</feature>
<comment type="caution">
    <text evidence="12">The sequence shown here is derived from an EMBL/GenBank/DDBJ whole genome shotgun (WGS) entry which is preliminary data.</text>
</comment>
<dbReference type="InterPro" id="IPR027417">
    <property type="entry name" value="P-loop_NTPase"/>
</dbReference>
<dbReference type="GO" id="GO:0015421">
    <property type="term" value="F:ABC-type oligopeptide transporter activity"/>
    <property type="evidence" value="ECO:0007669"/>
    <property type="project" value="TreeGrafter"/>
</dbReference>
<feature type="domain" description="ABC transmembrane type-1" evidence="11">
    <location>
        <begin position="25"/>
        <end position="309"/>
    </location>
</feature>
<accession>A0A0R1SC36</accession>
<keyword evidence="4 9" id="KW-0812">Transmembrane</keyword>
<evidence type="ECO:0000313" key="12">
    <source>
        <dbReference type="EMBL" id="KRL64836.1"/>
    </source>
</evidence>
<dbReference type="Proteomes" id="UP000052013">
    <property type="component" value="Unassembled WGS sequence"/>
</dbReference>
<keyword evidence="5" id="KW-0547">Nucleotide-binding</keyword>
<dbReference type="PROSITE" id="PS50893">
    <property type="entry name" value="ABC_TRANSPORTER_2"/>
    <property type="match status" value="1"/>
</dbReference>
<keyword evidence="7 9" id="KW-1133">Transmembrane helix</keyword>
<proteinExistence type="predicted"/>
<dbReference type="STRING" id="1423739.FC85_GL000620"/>
<dbReference type="Gene3D" id="1.20.1560.10">
    <property type="entry name" value="ABC transporter type 1, transmembrane domain"/>
    <property type="match status" value="1"/>
</dbReference>